<dbReference type="GO" id="GO:0006310">
    <property type="term" value="P:DNA recombination"/>
    <property type="evidence" value="ECO:0007669"/>
    <property type="project" value="UniProtKB-KW"/>
</dbReference>
<dbReference type="GO" id="GO:0015074">
    <property type="term" value="P:DNA integration"/>
    <property type="evidence" value="ECO:0007669"/>
    <property type="project" value="UniProtKB-KW"/>
</dbReference>
<dbReference type="Pfam" id="PF00589">
    <property type="entry name" value="Phage_integrase"/>
    <property type="match status" value="1"/>
</dbReference>
<keyword evidence="2" id="KW-0229">DNA integration</keyword>
<name>A0A0L1JL87_9RHOB</name>
<dbReference type="RefSeq" id="WP_050532415.1">
    <property type="nucleotide sequence ID" value="NZ_AQQZ01000012.1"/>
</dbReference>
<keyword evidence="4" id="KW-0233">DNA recombination</keyword>
<dbReference type="EMBL" id="AQQZ01000012">
    <property type="protein sequence ID" value="KNG92188.1"/>
    <property type="molecule type" value="Genomic_DNA"/>
</dbReference>
<sequence>MPRVQLPATTPKRRAWNKGRIIGQKRPLLPKQVWAIRARLELAGNLRDLALFNVAIDSKLRGCDLVRLKAKDLVSSERVKERVTIIQSKTGKPVQFELSENTRDSVVKWLDTPEMLRCQFMLPSRFHDRPHISTRQYGRLVRNWVTAIGLEPSGYGTHSLRRTKASEIYRKTGNLRAVQLLLGHTKVDSTVRYLGVELEDALSIAERIDI</sequence>
<dbReference type="InterPro" id="IPR002104">
    <property type="entry name" value="Integrase_catalytic"/>
</dbReference>
<dbReference type="SUPFAM" id="SSF56349">
    <property type="entry name" value="DNA breaking-rejoining enzymes"/>
    <property type="match status" value="1"/>
</dbReference>
<dbReference type="PROSITE" id="PS51898">
    <property type="entry name" value="TYR_RECOMBINASE"/>
    <property type="match status" value="1"/>
</dbReference>
<dbReference type="OrthoDB" id="5297095at2"/>
<dbReference type="InterPro" id="IPR013762">
    <property type="entry name" value="Integrase-like_cat_sf"/>
</dbReference>
<dbReference type="GO" id="GO:0003677">
    <property type="term" value="F:DNA binding"/>
    <property type="evidence" value="ECO:0007669"/>
    <property type="project" value="UniProtKB-KW"/>
</dbReference>
<organism evidence="6 7">
    <name type="scientific">Pseudaestuariivita atlantica</name>
    <dbReference type="NCBI Taxonomy" id="1317121"/>
    <lineage>
        <taxon>Bacteria</taxon>
        <taxon>Pseudomonadati</taxon>
        <taxon>Pseudomonadota</taxon>
        <taxon>Alphaproteobacteria</taxon>
        <taxon>Rhodobacterales</taxon>
        <taxon>Paracoccaceae</taxon>
        <taxon>Pseudaestuariivita</taxon>
    </lineage>
</organism>
<evidence type="ECO:0000256" key="3">
    <source>
        <dbReference type="ARBA" id="ARBA00023125"/>
    </source>
</evidence>
<evidence type="ECO:0000259" key="5">
    <source>
        <dbReference type="PROSITE" id="PS51898"/>
    </source>
</evidence>
<dbReference type="PANTHER" id="PTHR30349:SF41">
    <property type="entry name" value="INTEGRASE_RECOMBINASE PROTEIN MJ0367-RELATED"/>
    <property type="match status" value="1"/>
</dbReference>
<dbReference type="InterPro" id="IPR011010">
    <property type="entry name" value="DNA_brk_join_enz"/>
</dbReference>
<keyword evidence="7" id="KW-1185">Reference proteome</keyword>
<dbReference type="Gene3D" id="1.10.443.10">
    <property type="entry name" value="Intergrase catalytic core"/>
    <property type="match status" value="1"/>
</dbReference>
<proteinExistence type="inferred from homology"/>
<evidence type="ECO:0000313" key="6">
    <source>
        <dbReference type="EMBL" id="KNG92188.1"/>
    </source>
</evidence>
<dbReference type="Proteomes" id="UP000036938">
    <property type="component" value="Unassembled WGS sequence"/>
</dbReference>
<evidence type="ECO:0000256" key="4">
    <source>
        <dbReference type="ARBA" id="ARBA00023172"/>
    </source>
</evidence>
<evidence type="ECO:0000313" key="7">
    <source>
        <dbReference type="Proteomes" id="UP000036938"/>
    </source>
</evidence>
<accession>A0A0L1JL87</accession>
<dbReference type="PANTHER" id="PTHR30349">
    <property type="entry name" value="PHAGE INTEGRASE-RELATED"/>
    <property type="match status" value="1"/>
</dbReference>
<keyword evidence="3" id="KW-0238">DNA-binding</keyword>
<dbReference type="AlphaFoldDB" id="A0A0L1JL87"/>
<evidence type="ECO:0000256" key="2">
    <source>
        <dbReference type="ARBA" id="ARBA00022908"/>
    </source>
</evidence>
<dbReference type="InterPro" id="IPR050090">
    <property type="entry name" value="Tyrosine_recombinase_XerCD"/>
</dbReference>
<dbReference type="PATRIC" id="fig|1317121.7.peg.807"/>
<gene>
    <name evidence="6" type="ORF">ATO11_18540</name>
</gene>
<evidence type="ECO:0000256" key="1">
    <source>
        <dbReference type="ARBA" id="ARBA00008857"/>
    </source>
</evidence>
<reference evidence="6 7" key="1">
    <citation type="journal article" date="2015" name="Int. J. Syst. Evol. Microbiol.">
        <title>Aestuariivita atlantica sp. nov., isolated from deep sea sediment of the Atlantic Ocean.</title>
        <authorList>
            <person name="Li G."/>
            <person name="Lai Q."/>
            <person name="Du Y."/>
            <person name="Liu X."/>
            <person name="Sun F."/>
            <person name="Shao Z."/>
        </authorList>
    </citation>
    <scope>NUCLEOTIDE SEQUENCE [LARGE SCALE GENOMIC DNA]</scope>
    <source>
        <strain evidence="6 7">22II-S11-z3</strain>
    </source>
</reference>
<feature type="domain" description="Tyr recombinase" evidence="5">
    <location>
        <begin position="23"/>
        <end position="206"/>
    </location>
</feature>
<comment type="similarity">
    <text evidence="1">Belongs to the 'phage' integrase family.</text>
</comment>
<protein>
    <submittedName>
        <fullName evidence="6">Integrase</fullName>
    </submittedName>
</protein>
<comment type="caution">
    <text evidence="6">The sequence shown here is derived from an EMBL/GenBank/DDBJ whole genome shotgun (WGS) entry which is preliminary data.</text>
</comment>